<feature type="domain" description="HTH tetR-type" evidence="3">
    <location>
        <begin position="13"/>
        <end position="73"/>
    </location>
</feature>
<dbReference type="PRINTS" id="PR00455">
    <property type="entry name" value="HTHTETR"/>
</dbReference>
<evidence type="ECO:0000313" key="5">
    <source>
        <dbReference type="Proteomes" id="UP001300012"/>
    </source>
</evidence>
<comment type="caution">
    <text evidence="4">The sequence shown here is derived from an EMBL/GenBank/DDBJ whole genome shotgun (WGS) entry which is preliminary data.</text>
</comment>
<evidence type="ECO:0000256" key="1">
    <source>
        <dbReference type="ARBA" id="ARBA00023125"/>
    </source>
</evidence>
<evidence type="ECO:0000313" key="4">
    <source>
        <dbReference type="EMBL" id="MCR8630339.1"/>
    </source>
</evidence>
<organism evidence="4 5">
    <name type="scientific">Paenibacillus radicis</name>
    <name type="common">ex Xue et al. 2023</name>
    <dbReference type="NCBI Taxonomy" id="2972489"/>
    <lineage>
        <taxon>Bacteria</taxon>
        <taxon>Bacillati</taxon>
        <taxon>Bacillota</taxon>
        <taxon>Bacilli</taxon>
        <taxon>Bacillales</taxon>
        <taxon>Paenibacillaceae</taxon>
        <taxon>Paenibacillus</taxon>
    </lineage>
</organism>
<dbReference type="PANTHER" id="PTHR43479">
    <property type="entry name" value="ACREF/ENVCD OPERON REPRESSOR-RELATED"/>
    <property type="match status" value="1"/>
</dbReference>
<dbReference type="InterPro" id="IPR001647">
    <property type="entry name" value="HTH_TetR"/>
</dbReference>
<evidence type="ECO:0000259" key="3">
    <source>
        <dbReference type="PROSITE" id="PS50977"/>
    </source>
</evidence>
<dbReference type="PANTHER" id="PTHR43479:SF11">
    <property type="entry name" value="ACREF_ENVCD OPERON REPRESSOR-RELATED"/>
    <property type="match status" value="1"/>
</dbReference>
<dbReference type="Proteomes" id="UP001300012">
    <property type="component" value="Unassembled WGS sequence"/>
</dbReference>
<protein>
    <submittedName>
        <fullName evidence="4">TetR/AcrR family transcriptional regulator</fullName>
    </submittedName>
</protein>
<dbReference type="InterPro" id="IPR009057">
    <property type="entry name" value="Homeodomain-like_sf"/>
</dbReference>
<keyword evidence="5" id="KW-1185">Reference proteome</keyword>
<dbReference type="Pfam" id="PF00440">
    <property type="entry name" value="TetR_N"/>
    <property type="match status" value="1"/>
</dbReference>
<dbReference type="PROSITE" id="PS50977">
    <property type="entry name" value="HTH_TETR_2"/>
    <property type="match status" value="1"/>
</dbReference>
<proteinExistence type="predicted"/>
<sequence length="227" mass="26080">MPRNKEQNEEIRKQRQESIIKGALKVYVEKGYTAAEIGDVAERAGVARGLVYYYFKDKQTLFKELCNFMFDQSRKHVQSHFSGSGSISKMLENFVRSMYKTMLIQSDSVLFFIRMRHDLRELFTPEELKHWSWHLDNMNVIGSMVKIGMENGELRQMSPPMLTAQFWGAMSHGLMHLRQSHQELQEQGMDQKDIAQALQQDMEDGVACCMSLIAPPLPNHSNGGEGS</sequence>
<dbReference type="SUPFAM" id="SSF46689">
    <property type="entry name" value="Homeodomain-like"/>
    <property type="match status" value="1"/>
</dbReference>
<evidence type="ECO:0000256" key="2">
    <source>
        <dbReference type="PROSITE-ProRule" id="PRU00335"/>
    </source>
</evidence>
<accession>A0ABT1YAX7</accession>
<dbReference type="Gene3D" id="1.10.357.10">
    <property type="entry name" value="Tetracycline Repressor, domain 2"/>
    <property type="match status" value="1"/>
</dbReference>
<dbReference type="RefSeq" id="WP_258211954.1">
    <property type="nucleotide sequence ID" value="NZ_JANQBD010000002.1"/>
</dbReference>
<keyword evidence="1 2" id="KW-0238">DNA-binding</keyword>
<feature type="DNA-binding region" description="H-T-H motif" evidence="2">
    <location>
        <begin position="36"/>
        <end position="55"/>
    </location>
</feature>
<reference evidence="4 5" key="1">
    <citation type="submission" date="2022-08" db="EMBL/GenBank/DDBJ databases">
        <title>Paenibacillus endoradicis sp. nov., Paenibacillus radicibacter sp. nov and Paenibacillus pararadicis sp. nov., three cold-adapted plant growth-promoting bacteria isolated from root of Larix gmelinii in Great Khingan.</title>
        <authorList>
            <person name="Xue H."/>
        </authorList>
    </citation>
    <scope>NUCLEOTIDE SEQUENCE [LARGE SCALE GENOMIC DNA]</scope>
    <source>
        <strain evidence="4 5">N5-1-1-5</strain>
    </source>
</reference>
<dbReference type="InterPro" id="IPR050624">
    <property type="entry name" value="HTH-type_Tx_Regulator"/>
</dbReference>
<dbReference type="EMBL" id="JANQBD010000002">
    <property type="protein sequence ID" value="MCR8630339.1"/>
    <property type="molecule type" value="Genomic_DNA"/>
</dbReference>
<gene>
    <name evidence="4" type="ORF">NV381_03885</name>
</gene>
<name>A0ABT1YAX7_9BACL</name>